<keyword evidence="4 6" id="KW-0067">ATP-binding</keyword>
<evidence type="ECO:0000313" key="6">
    <source>
        <dbReference type="EMBL" id="HIU51971.1"/>
    </source>
</evidence>
<reference evidence="6" key="1">
    <citation type="submission" date="2020-10" db="EMBL/GenBank/DDBJ databases">
        <authorList>
            <person name="Gilroy R."/>
        </authorList>
    </citation>
    <scope>NUCLEOTIDE SEQUENCE</scope>
    <source>
        <strain evidence="6">CHK195-15760</strain>
    </source>
</reference>
<gene>
    <name evidence="6" type="ORF">IAB70_05060</name>
</gene>
<dbReference type="InterPro" id="IPR003439">
    <property type="entry name" value="ABC_transporter-like_ATP-bd"/>
</dbReference>
<dbReference type="GO" id="GO:0016887">
    <property type="term" value="F:ATP hydrolysis activity"/>
    <property type="evidence" value="ECO:0007669"/>
    <property type="project" value="InterPro"/>
</dbReference>
<dbReference type="Gene3D" id="3.40.50.300">
    <property type="entry name" value="P-loop containing nucleotide triphosphate hydrolases"/>
    <property type="match status" value="1"/>
</dbReference>
<dbReference type="PANTHER" id="PTHR43335">
    <property type="entry name" value="ABC TRANSPORTER, ATP-BINDING PROTEIN"/>
    <property type="match status" value="1"/>
</dbReference>
<dbReference type="InterPro" id="IPR017871">
    <property type="entry name" value="ABC_transporter-like_CS"/>
</dbReference>
<evidence type="ECO:0000256" key="4">
    <source>
        <dbReference type="ARBA" id="ARBA00022840"/>
    </source>
</evidence>
<proteinExistence type="inferred from homology"/>
<feature type="domain" description="ABC transporter" evidence="5">
    <location>
        <begin position="2"/>
        <end position="230"/>
    </location>
</feature>
<dbReference type="InterPro" id="IPR027417">
    <property type="entry name" value="P-loop_NTPase"/>
</dbReference>
<comment type="caution">
    <text evidence="6">The sequence shown here is derived from an EMBL/GenBank/DDBJ whole genome shotgun (WGS) entry which is preliminary data.</text>
</comment>
<dbReference type="Pfam" id="PF00005">
    <property type="entry name" value="ABC_tran"/>
    <property type="match status" value="1"/>
</dbReference>
<evidence type="ECO:0000259" key="5">
    <source>
        <dbReference type="PROSITE" id="PS50893"/>
    </source>
</evidence>
<name>A0A9D1M1T9_9FIRM</name>
<evidence type="ECO:0000313" key="7">
    <source>
        <dbReference type="Proteomes" id="UP000824093"/>
    </source>
</evidence>
<dbReference type="InterPro" id="IPR003593">
    <property type="entry name" value="AAA+_ATPase"/>
</dbReference>
<dbReference type="PROSITE" id="PS00211">
    <property type="entry name" value="ABC_TRANSPORTER_1"/>
    <property type="match status" value="1"/>
</dbReference>
<dbReference type="SMART" id="SM00382">
    <property type="entry name" value="AAA"/>
    <property type="match status" value="1"/>
</dbReference>
<dbReference type="AlphaFoldDB" id="A0A9D1M1T9"/>
<protein>
    <submittedName>
        <fullName evidence="6">ABC transporter ATP-binding protein</fullName>
    </submittedName>
</protein>
<dbReference type="SUPFAM" id="SSF52540">
    <property type="entry name" value="P-loop containing nucleoside triphosphate hydrolases"/>
    <property type="match status" value="1"/>
</dbReference>
<dbReference type="PANTHER" id="PTHR43335:SF4">
    <property type="entry name" value="ABC TRANSPORTER, ATP-BINDING PROTEIN"/>
    <property type="match status" value="1"/>
</dbReference>
<comment type="similarity">
    <text evidence="1">Belongs to the ABC transporter superfamily.</text>
</comment>
<keyword evidence="3" id="KW-0547">Nucleotide-binding</keyword>
<reference evidence="6" key="2">
    <citation type="journal article" date="2021" name="PeerJ">
        <title>Extensive microbial diversity within the chicken gut microbiome revealed by metagenomics and culture.</title>
        <authorList>
            <person name="Gilroy R."/>
            <person name="Ravi A."/>
            <person name="Getino M."/>
            <person name="Pursley I."/>
            <person name="Horton D.L."/>
            <person name="Alikhan N.F."/>
            <person name="Baker D."/>
            <person name="Gharbi K."/>
            <person name="Hall N."/>
            <person name="Watson M."/>
            <person name="Adriaenssens E.M."/>
            <person name="Foster-Nyarko E."/>
            <person name="Jarju S."/>
            <person name="Secka A."/>
            <person name="Antonio M."/>
            <person name="Oren A."/>
            <person name="Chaudhuri R.R."/>
            <person name="La Ragione R."/>
            <person name="Hildebrand F."/>
            <person name="Pallen M.J."/>
        </authorList>
    </citation>
    <scope>NUCLEOTIDE SEQUENCE</scope>
    <source>
        <strain evidence="6">CHK195-15760</strain>
    </source>
</reference>
<accession>A0A9D1M1T9</accession>
<dbReference type="GO" id="GO:0005524">
    <property type="term" value="F:ATP binding"/>
    <property type="evidence" value="ECO:0007669"/>
    <property type="project" value="UniProtKB-KW"/>
</dbReference>
<evidence type="ECO:0000256" key="2">
    <source>
        <dbReference type="ARBA" id="ARBA00022448"/>
    </source>
</evidence>
<organism evidence="6 7">
    <name type="scientific">Candidatus Merdicola faecigallinarum</name>
    <dbReference type="NCBI Taxonomy" id="2840862"/>
    <lineage>
        <taxon>Bacteria</taxon>
        <taxon>Bacillati</taxon>
        <taxon>Bacillota</taxon>
        <taxon>Clostridia</taxon>
        <taxon>Candidatus Merdicola</taxon>
    </lineage>
</organism>
<sequence length="299" mass="33578">MLKCDNLHKKFGKKEILKGVSVEVNKGDILGFIGPNGAGKTTTIKLILGLQSITSGSVKINGYDIEKNFTKAIEKVGAIVENPDLYMYLTGYENLKLVANLYPSVKKERIDEVIKLVGLSNRIFDKVSKYSLGMRQRLGIAQAILHKPNLLILDEPTNGLDPEGIKEIRELLKELAEKEGMAVFISSHNLAELETFCNKVCIIKNGVVVETSKIDEVKRSVENECYIIEVENTNSISSIIKEKIEILDSNQFKVNMERENIPKLIHELVLRNVKIYSVRKEEMSLEDAFLKKTGGNIIE</sequence>
<evidence type="ECO:0000256" key="1">
    <source>
        <dbReference type="ARBA" id="ARBA00005417"/>
    </source>
</evidence>
<dbReference type="Proteomes" id="UP000824093">
    <property type="component" value="Unassembled WGS sequence"/>
</dbReference>
<dbReference type="PROSITE" id="PS50893">
    <property type="entry name" value="ABC_TRANSPORTER_2"/>
    <property type="match status" value="1"/>
</dbReference>
<dbReference type="EMBL" id="DVNH01000038">
    <property type="protein sequence ID" value="HIU51971.1"/>
    <property type="molecule type" value="Genomic_DNA"/>
</dbReference>
<keyword evidence="2" id="KW-0813">Transport</keyword>
<evidence type="ECO:0000256" key="3">
    <source>
        <dbReference type="ARBA" id="ARBA00022741"/>
    </source>
</evidence>